<feature type="transmembrane region" description="Helical" evidence="6">
    <location>
        <begin position="63"/>
        <end position="87"/>
    </location>
</feature>
<dbReference type="GeneID" id="65883609"/>
<dbReference type="EMBL" id="LR792632">
    <property type="protein sequence ID" value="CAB3288591.1"/>
    <property type="molecule type" value="Genomic_DNA"/>
</dbReference>
<comment type="subcellular location">
    <subcellularLocation>
        <location evidence="1">Cell membrane</location>
        <topology evidence="1">Multi-pass membrane protein</topology>
    </subcellularLocation>
</comment>
<reference evidence="7 8" key="1">
    <citation type="submission" date="2020-04" db="EMBL/GenBank/DDBJ databases">
        <authorList>
            <consortium name="Genoscope - CEA"/>
            <person name="William W."/>
        </authorList>
    </citation>
    <scope>NUCLEOTIDE SEQUENCE [LARGE SCALE GENOMIC DNA]</scope>
    <source>
        <strain evidence="7 8">SG7</strain>
    </source>
</reference>
<keyword evidence="2" id="KW-1003">Cell membrane</keyword>
<dbReference type="Proteomes" id="UP000679213">
    <property type="component" value="Chromosome I"/>
</dbReference>
<dbReference type="GO" id="GO:0043190">
    <property type="term" value="C:ATP-binding cassette (ABC) transporter complex"/>
    <property type="evidence" value="ECO:0007669"/>
    <property type="project" value="InterPro"/>
</dbReference>
<dbReference type="PANTHER" id="PTHR43723">
    <property type="entry name" value="COBALT TRANSPORT PROTEIN CBIQ"/>
    <property type="match status" value="1"/>
</dbReference>
<keyword evidence="3 6" id="KW-0812">Transmembrane</keyword>
<organism evidence="7 8">
    <name type="scientific">Methanocaldococcus lauensis</name>
    <dbReference type="NCBI Taxonomy" id="2546128"/>
    <lineage>
        <taxon>Archaea</taxon>
        <taxon>Methanobacteriati</taxon>
        <taxon>Methanobacteriota</taxon>
        <taxon>Methanomada group</taxon>
        <taxon>Methanococci</taxon>
        <taxon>Methanococcales</taxon>
        <taxon>Methanocaldococcaceae</taxon>
        <taxon>Methanocaldococcus</taxon>
    </lineage>
</organism>
<proteinExistence type="predicted"/>
<evidence type="ECO:0000256" key="1">
    <source>
        <dbReference type="ARBA" id="ARBA00004651"/>
    </source>
</evidence>
<gene>
    <name evidence="7" type="ORF">MLAUSG7_0802</name>
</gene>
<evidence type="ECO:0000256" key="3">
    <source>
        <dbReference type="ARBA" id="ARBA00022692"/>
    </source>
</evidence>
<feature type="transmembrane region" description="Helical" evidence="6">
    <location>
        <begin position="24"/>
        <end position="57"/>
    </location>
</feature>
<evidence type="ECO:0000256" key="2">
    <source>
        <dbReference type="ARBA" id="ARBA00022475"/>
    </source>
</evidence>
<accession>A0A8D6PU39</accession>
<sequence length="267" mass="30709">MKHNIVDYIAINNKLRYVNPKLKFIFAISMLIISLISKSIIVPMLIFFIVSFILLFIAKVPKRVYGVFIGIPLSFGILNLVLFAFLFGKVVWFYIDIFGFKIPVYIDGFDLGFLLFGRMLGGVSSMLFLALTTPMPELFYILRELKLPEEFVDMAMLIYRYIFVLYEEYERMKFAQESRLGEANLKSTYKSLGALAAHLFIRAWEKGEQLNISMLSRCYDGKLKLLGGIKNPPIPYILAIAIFDIFLIGISLLTQNFKVSSLILHYL</sequence>
<protein>
    <submittedName>
        <fullName evidence="7">Cobalt ABC transporter, inner membrane subunit CbiQ</fullName>
    </submittedName>
</protein>
<dbReference type="RefSeq" id="WP_214400648.1">
    <property type="nucleotide sequence ID" value="NZ_LR792632.1"/>
</dbReference>
<evidence type="ECO:0000313" key="8">
    <source>
        <dbReference type="Proteomes" id="UP000679213"/>
    </source>
</evidence>
<keyword evidence="8" id="KW-1185">Reference proteome</keyword>
<keyword evidence="5 6" id="KW-0472">Membrane</keyword>
<evidence type="ECO:0000256" key="5">
    <source>
        <dbReference type="ARBA" id="ARBA00023136"/>
    </source>
</evidence>
<keyword evidence="4 6" id="KW-1133">Transmembrane helix</keyword>
<feature type="transmembrane region" description="Helical" evidence="6">
    <location>
        <begin position="234"/>
        <end position="254"/>
    </location>
</feature>
<dbReference type="InterPro" id="IPR052770">
    <property type="entry name" value="Cobalt_transport_CbiQ"/>
</dbReference>
<dbReference type="NCBIfam" id="TIGR02454">
    <property type="entry name" value="ECF_T_CbiQ"/>
    <property type="match status" value="1"/>
</dbReference>
<dbReference type="CDD" id="cd16914">
    <property type="entry name" value="EcfT"/>
    <property type="match status" value="1"/>
</dbReference>
<dbReference type="AlphaFoldDB" id="A0A8D6PU39"/>
<dbReference type="InterPro" id="IPR012809">
    <property type="entry name" value="ECF_CbiQ"/>
</dbReference>
<evidence type="ECO:0000313" key="7">
    <source>
        <dbReference type="EMBL" id="CAB3288591.1"/>
    </source>
</evidence>
<evidence type="ECO:0000256" key="4">
    <source>
        <dbReference type="ARBA" id="ARBA00022989"/>
    </source>
</evidence>
<evidence type="ECO:0000256" key="6">
    <source>
        <dbReference type="SAM" id="Phobius"/>
    </source>
</evidence>
<dbReference type="KEGG" id="mesg:MLAUSG7_0802"/>
<dbReference type="Pfam" id="PF02361">
    <property type="entry name" value="CbiQ"/>
    <property type="match status" value="1"/>
</dbReference>
<dbReference type="GO" id="GO:0006824">
    <property type="term" value="P:cobalt ion transport"/>
    <property type="evidence" value="ECO:0007669"/>
    <property type="project" value="InterPro"/>
</dbReference>
<name>A0A8D6PU39_9EURY</name>
<dbReference type="InterPro" id="IPR003339">
    <property type="entry name" value="ABC/ECF_trnsptr_transmembrane"/>
</dbReference>
<dbReference type="PANTHER" id="PTHR43723:SF1">
    <property type="entry name" value="COBALT TRANSPORT PROTEIN CBIQ"/>
    <property type="match status" value="1"/>
</dbReference>
<feature type="transmembrane region" description="Helical" evidence="6">
    <location>
        <begin position="108"/>
        <end position="131"/>
    </location>
</feature>